<gene>
    <name evidence="6" type="ORF">EA655_14055</name>
</gene>
<evidence type="ECO:0000256" key="2">
    <source>
        <dbReference type="ARBA" id="ARBA00023002"/>
    </source>
</evidence>
<dbReference type="AlphaFoldDB" id="A0A4Q8M1V0"/>
<organism evidence="6 7">
    <name type="scientific">Pseudoxanthomonas winnipegensis</name>
    <dbReference type="NCBI Taxonomy" id="2480810"/>
    <lineage>
        <taxon>Bacteria</taxon>
        <taxon>Pseudomonadati</taxon>
        <taxon>Pseudomonadota</taxon>
        <taxon>Gammaproteobacteria</taxon>
        <taxon>Lysobacterales</taxon>
        <taxon>Lysobacteraceae</taxon>
        <taxon>Pseudoxanthomonas</taxon>
    </lineage>
</organism>
<dbReference type="Gene3D" id="3.40.309.10">
    <property type="entry name" value="Aldehyde Dehydrogenase, Chain A, domain 2"/>
    <property type="match status" value="1"/>
</dbReference>
<evidence type="ECO:0000256" key="3">
    <source>
        <dbReference type="PROSITE-ProRule" id="PRU10007"/>
    </source>
</evidence>
<reference evidence="6 7" key="1">
    <citation type="submission" date="2019-02" db="EMBL/GenBank/DDBJ databases">
        <title>WGS of Pseudoxanthomonas species novum from clinical isolates.</title>
        <authorList>
            <person name="Bernier A.-M."/>
            <person name="Bernard K."/>
            <person name="Vachon A."/>
        </authorList>
    </citation>
    <scope>NUCLEOTIDE SEQUENCE [LARGE SCALE GENOMIC DNA]</scope>
    <source>
        <strain evidence="6 7">NML130969</strain>
    </source>
</reference>
<dbReference type="InterPro" id="IPR029510">
    <property type="entry name" value="Ald_DH_CS_GLU"/>
</dbReference>
<sequence length="348" mass="38306">MYDKTELERVLLLQRSSFLQQGDANLQQRVSRTSRMALALLENIDVLSDTLCADYGWRHASVSKAFEGMSWVKDIEHTLAELAQWMAPRPVPGGFVQAKPKGVVGIMGAWNFPLTLTFQPAMAALAAGNRVMLNFPEQHPRTGALLREIFNARFDESEVTLFNGDLATATQFATLKLDHLFFTGSPEVGSLVSEAAAKNLVPVTLELGGKNPVVVARDADLALAATRIASTRLVNGGQVCLCPDYVFIPEEKFEEFVGHLQAQMRSVSGDYLHNPAMVPLVNERNYARVLALIGDATALGAQKLETLPESQLQHLPDPATRRIAPTLQIDTPETHASTTWRSSVRCWR</sequence>
<dbReference type="InterPro" id="IPR012394">
    <property type="entry name" value="Aldehyde_DH_NAD(P)"/>
</dbReference>
<proteinExistence type="inferred from homology"/>
<evidence type="ECO:0000313" key="6">
    <source>
        <dbReference type="EMBL" id="TAA40264.1"/>
    </source>
</evidence>
<dbReference type="Pfam" id="PF00171">
    <property type="entry name" value="Aldedh"/>
    <property type="match status" value="1"/>
</dbReference>
<evidence type="ECO:0000259" key="5">
    <source>
        <dbReference type="Pfam" id="PF00171"/>
    </source>
</evidence>
<comment type="caution">
    <text evidence="6">The sequence shown here is derived from an EMBL/GenBank/DDBJ whole genome shotgun (WGS) entry which is preliminary data.</text>
</comment>
<evidence type="ECO:0000256" key="1">
    <source>
        <dbReference type="ARBA" id="ARBA00009986"/>
    </source>
</evidence>
<dbReference type="PANTHER" id="PTHR43570:SF16">
    <property type="entry name" value="ALDEHYDE DEHYDROGENASE TYPE III, ISOFORM Q"/>
    <property type="match status" value="1"/>
</dbReference>
<keyword evidence="2 4" id="KW-0560">Oxidoreductase</keyword>
<dbReference type="PANTHER" id="PTHR43570">
    <property type="entry name" value="ALDEHYDE DEHYDROGENASE"/>
    <property type="match status" value="1"/>
</dbReference>
<accession>A0A4Q8M1V0</accession>
<dbReference type="PROSITE" id="PS00687">
    <property type="entry name" value="ALDEHYDE_DEHYDR_GLU"/>
    <property type="match status" value="1"/>
</dbReference>
<dbReference type="InterPro" id="IPR016161">
    <property type="entry name" value="Ald_DH/histidinol_DH"/>
</dbReference>
<dbReference type="GO" id="GO:0006081">
    <property type="term" value="P:aldehyde metabolic process"/>
    <property type="evidence" value="ECO:0007669"/>
    <property type="project" value="InterPro"/>
</dbReference>
<feature type="domain" description="Aldehyde dehydrogenase" evidence="5">
    <location>
        <begin position="20"/>
        <end position="304"/>
    </location>
</feature>
<dbReference type="GO" id="GO:0005737">
    <property type="term" value="C:cytoplasm"/>
    <property type="evidence" value="ECO:0007669"/>
    <property type="project" value="TreeGrafter"/>
</dbReference>
<dbReference type="InterPro" id="IPR015590">
    <property type="entry name" value="Aldehyde_DH_dom"/>
</dbReference>
<dbReference type="OrthoDB" id="9812625at2"/>
<protein>
    <submittedName>
        <fullName evidence="6">Aldehyde dehydrogenase family protein</fullName>
    </submittedName>
</protein>
<dbReference type="EMBL" id="SHMG01000008">
    <property type="protein sequence ID" value="TAA40264.1"/>
    <property type="molecule type" value="Genomic_DNA"/>
</dbReference>
<dbReference type="PROSITE" id="PS00070">
    <property type="entry name" value="ALDEHYDE_DEHYDR_CYS"/>
    <property type="match status" value="1"/>
</dbReference>
<dbReference type="InterPro" id="IPR016163">
    <property type="entry name" value="Ald_DH_C"/>
</dbReference>
<name>A0A4Q8M1V0_9GAMM</name>
<evidence type="ECO:0000256" key="4">
    <source>
        <dbReference type="RuleBase" id="RU003345"/>
    </source>
</evidence>
<dbReference type="SUPFAM" id="SSF53720">
    <property type="entry name" value="ALDH-like"/>
    <property type="match status" value="1"/>
</dbReference>
<evidence type="ECO:0000313" key="7">
    <source>
        <dbReference type="Proteomes" id="UP000294164"/>
    </source>
</evidence>
<dbReference type="InterPro" id="IPR016160">
    <property type="entry name" value="Ald_DH_CS_CYS"/>
</dbReference>
<dbReference type="InterPro" id="IPR016162">
    <property type="entry name" value="Ald_DH_N"/>
</dbReference>
<dbReference type="Gene3D" id="3.40.605.10">
    <property type="entry name" value="Aldehyde Dehydrogenase, Chain A, domain 1"/>
    <property type="match status" value="1"/>
</dbReference>
<dbReference type="GO" id="GO:0004029">
    <property type="term" value="F:aldehyde dehydrogenase (NAD+) activity"/>
    <property type="evidence" value="ECO:0007669"/>
    <property type="project" value="TreeGrafter"/>
</dbReference>
<comment type="similarity">
    <text evidence="1 4">Belongs to the aldehyde dehydrogenase family.</text>
</comment>
<feature type="active site" evidence="3">
    <location>
        <position position="206"/>
    </location>
</feature>
<dbReference type="Proteomes" id="UP000294164">
    <property type="component" value="Unassembled WGS sequence"/>
</dbReference>